<protein>
    <submittedName>
        <fullName evidence="2">Uncharacterized protein</fullName>
    </submittedName>
</protein>
<reference evidence="2 3" key="1">
    <citation type="submission" date="2015-07" db="EMBL/GenBank/DDBJ databases">
        <title>Emmonsia species relationships and genome sequence.</title>
        <authorList>
            <person name="Cuomo C.A."/>
            <person name="Schwartz I.S."/>
            <person name="Kenyon C."/>
            <person name="de Hoog G.S."/>
            <person name="Govender N.P."/>
            <person name="Botha A."/>
            <person name="Moreno L."/>
            <person name="de Vries M."/>
            <person name="Munoz J.F."/>
            <person name="Stielow J.B."/>
        </authorList>
    </citation>
    <scope>NUCLEOTIDE SEQUENCE [LARGE SCALE GENOMIC DNA]</scope>
    <source>
        <strain evidence="2 3">CBS 136260</strain>
    </source>
</reference>
<evidence type="ECO:0000313" key="2">
    <source>
        <dbReference type="EMBL" id="OAX80756.1"/>
    </source>
</evidence>
<proteinExistence type="predicted"/>
<keyword evidence="3" id="KW-1185">Reference proteome</keyword>
<dbReference type="Proteomes" id="UP000091918">
    <property type="component" value="Unassembled WGS sequence"/>
</dbReference>
<accession>A0A1B7NVG4</accession>
<dbReference type="OrthoDB" id="5391496at2759"/>
<organism evidence="2 3">
    <name type="scientific">Emergomyces africanus</name>
    <dbReference type="NCBI Taxonomy" id="1955775"/>
    <lineage>
        <taxon>Eukaryota</taxon>
        <taxon>Fungi</taxon>
        <taxon>Dikarya</taxon>
        <taxon>Ascomycota</taxon>
        <taxon>Pezizomycotina</taxon>
        <taxon>Eurotiomycetes</taxon>
        <taxon>Eurotiomycetidae</taxon>
        <taxon>Onygenales</taxon>
        <taxon>Ajellomycetaceae</taxon>
        <taxon>Emergomyces</taxon>
    </lineage>
</organism>
<evidence type="ECO:0000313" key="3">
    <source>
        <dbReference type="Proteomes" id="UP000091918"/>
    </source>
</evidence>
<gene>
    <name evidence="2" type="ORF">ACJ72_04908</name>
</gene>
<dbReference type="AlphaFoldDB" id="A0A1B7NVG4"/>
<name>A0A1B7NVG4_9EURO</name>
<sequence>MVFDRNPSIQSFDFAADFVEYLQRGDAPATMLIVCSTRDAFLQQICASASIAPTEPGDEQPPHSSRDDNESNMHTCSSRRFYNTIGLIAQSNRVTLAFCPSLEHFRAYISSFCRHRLMSLKQDDDDLHYGGGPLLAILGLLALHYDTREFSAQGIGKNLALTVEVAARESVNLTLCECIVVGREYASGGSLWEADVPLLSGQARGTTGGENAHTGRSVKVKQVAQRWFYFM</sequence>
<comment type="caution">
    <text evidence="2">The sequence shown here is derived from an EMBL/GenBank/DDBJ whole genome shotgun (WGS) entry which is preliminary data.</text>
</comment>
<evidence type="ECO:0000256" key="1">
    <source>
        <dbReference type="SAM" id="MobiDB-lite"/>
    </source>
</evidence>
<feature type="compositionally biased region" description="Basic and acidic residues" evidence="1">
    <location>
        <begin position="60"/>
        <end position="71"/>
    </location>
</feature>
<dbReference type="EMBL" id="LGUA01000625">
    <property type="protein sequence ID" value="OAX80756.1"/>
    <property type="molecule type" value="Genomic_DNA"/>
</dbReference>
<feature type="region of interest" description="Disordered" evidence="1">
    <location>
        <begin position="52"/>
        <end position="73"/>
    </location>
</feature>